<sequence length="216" mass="22960">MLRPAHPSLTELELGFRKAARAGSARWPAEAARAAVAAGPARQRAVFASAGRACGRARIAAWPSWTCDDAARLLLLDVFVGVVPPCDAATLLRRLYDRGDAHERRAVLRALPYLPTAAASVALTRSLAEDALRTNDHRLVAAALGPCGYALEPAAWRQGVLKCVVLGLPLTAVTGLDDRADRELASMLDDFAREREAAGRSVPPEIAPLAALARES</sequence>
<evidence type="ECO:0000313" key="1">
    <source>
        <dbReference type="EMBL" id="GAA4955853.1"/>
    </source>
</evidence>
<keyword evidence="2" id="KW-1185">Reference proteome</keyword>
<dbReference type="RefSeq" id="WP_345674736.1">
    <property type="nucleotide sequence ID" value="NZ_BAABHS010000005.1"/>
</dbReference>
<proteinExistence type="predicted"/>
<dbReference type="Proteomes" id="UP001500466">
    <property type="component" value="Unassembled WGS sequence"/>
</dbReference>
<organism evidence="1 2">
    <name type="scientific">Yinghuangia aomiensis</name>
    <dbReference type="NCBI Taxonomy" id="676205"/>
    <lineage>
        <taxon>Bacteria</taxon>
        <taxon>Bacillati</taxon>
        <taxon>Actinomycetota</taxon>
        <taxon>Actinomycetes</taxon>
        <taxon>Kitasatosporales</taxon>
        <taxon>Streptomycetaceae</taxon>
        <taxon>Yinghuangia</taxon>
    </lineage>
</organism>
<evidence type="ECO:0000313" key="2">
    <source>
        <dbReference type="Proteomes" id="UP001500466"/>
    </source>
</evidence>
<dbReference type="NCBIfam" id="NF035938">
    <property type="entry name" value="EboA_domain"/>
    <property type="match status" value="1"/>
</dbReference>
<dbReference type="EMBL" id="BAABHS010000005">
    <property type="protein sequence ID" value="GAA4955853.1"/>
    <property type="molecule type" value="Genomic_DNA"/>
</dbReference>
<gene>
    <name evidence="1" type="ORF">GCM10023205_17290</name>
</gene>
<comment type="caution">
    <text evidence="1">The sequence shown here is derived from an EMBL/GenBank/DDBJ whole genome shotgun (WGS) entry which is preliminary data.</text>
</comment>
<accession>A0ABP9GZD6</accession>
<reference evidence="2" key="1">
    <citation type="journal article" date="2019" name="Int. J. Syst. Evol. Microbiol.">
        <title>The Global Catalogue of Microorganisms (GCM) 10K type strain sequencing project: providing services to taxonomists for standard genome sequencing and annotation.</title>
        <authorList>
            <consortium name="The Broad Institute Genomics Platform"/>
            <consortium name="The Broad Institute Genome Sequencing Center for Infectious Disease"/>
            <person name="Wu L."/>
            <person name="Ma J."/>
        </authorList>
    </citation>
    <scope>NUCLEOTIDE SEQUENCE [LARGE SCALE GENOMIC DNA]</scope>
    <source>
        <strain evidence="2">JCM 17986</strain>
    </source>
</reference>
<protein>
    <submittedName>
        <fullName evidence="1">EboA domain-containing protein</fullName>
    </submittedName>
</protein>
<name>A0ABP9GZD6_9ACTN</name>
<dbReference type="InterPro" id="IPR047715">
    <property type="entry name" value="EboA_dom"/>
</dbReference>